<organism evidence="1 2">
    <name type="scientific">Holdemanella biformis</name>
    <dbReference type="NCBI Taxonomy" id="1735"/>
    <lineage>
        <taxon>Bacteria</taxon>
        <taxon>Bacillati</taxon>
        <taxon>Bacillota</taxon>
        <taxon>Erysipelotrichia</taxon>
        <taxon>Erysipelotrichales</taxon>
        <taxon>Erysipelotrichaceae</taxon>
        <taxon>Holdemanella</taxon>
    </lineage>
</organism>
<dbReference type="RefSeq" id="WP_118356756.1">
    <property type="nucleotide sequence ID" value="NZ_QSAT01000004.1"/>
</dbReference>
<gene>
    <name evidence="1" type="ORF">DWV56_02290</name>
</gene>
<name>A0A413CXN0_9FIRM</name>
<dbReference type="Proteomes" id="UP000284651">
    <property type="component" value="Unassembled WGS sequence"/>
</dbReference>
<dbReference type="AlphaFoldDB" id="A0A413CXN0"/>
<comment type="caution">
    <text evidence="1">The sequence shown here is derived from an EMBL/GenBank/DDBJ whole genome shotgun (WGS) entry which is preliminary data.</text>
</comment>
<proteinExistence type="predicted"/>
<evidence type="ECO:0000313" key="2">
    <source>
        <dbReference type="Proteomes" id="UP000284651"/>
    </source>
</evidence>
<protein>
    <submittedName>
        <fullName evidence="1">Uncharacterized protein</fullName>
    </submittedName>
</protein>
<sequence length="67" mass="7721">MINELFFKTHNLDILDLSLCKHSFNDDQGISIVNAATYLKMNIDLLRNAMDHDLFSVAPRLDEIENL</sequence>
<reference evidence="1 2" key="1">
    <citation type="submission" date="2018-08" db="EMBL/GenBank/DDBJ databases">
        <title>A genome reference for cultivated species of the human gut microbiota.</title>
        <authorList>
            <person name="Zou Y."/>
            <person name="Xue W."/>
            <person name="Luo G."/>
        </authorList>
    </citation>
    <scope>NUCLEOTIDE SEQUENCE [LARGE SCALE GENOMIC DNA]</scope>
    <source>
        <strain evidence="1 2">AF10-31</strain>
    </source>
</reference>
<accession>A0A413CXN0</accession>
<dbReference type="EMBL" id="QSAT01000004">
    <property type="protein sequence ID" value="RGW76399.1"/>
    <property type="molecule type" value="Genomic_DNA"/>
</dbReference>
<evidence type="ECO:0000313" key="1">
    <source>
        <dbReference type="EMBL" id="RGW76399.1"/>
    </source>
</evidence>